<keyword evidence="2 4" id="KW-0175">Coiled coil</keyword>
<dbReference type="GO" id="GO:0097730">
    <property type="term" value="C:non-motile cilium"/>
    <property type="evidence" value="ECO:0007669"/>
    <property type="project" value="TreeGrafter"/>
</dbReference>
<dbReference type="InterPro" id="IPR028172">
    <property type="entry name" value="FT20"/>
</dbReference>
<gene>
    <name evidence="5" type="ORF">CEUSTIGMA_g281.t1</name>
</gene>
<organism evidence="5 6">
    <name type="scientific">Chlamydomonas eustigma</name>
    <dbReference type="NCBI Taxonomy" id="1157962"/>
    <lineage>
        <taxon>Eukaryota</taxon>
        <taxon>Viridiplantae</taxon>
        <taxon>Chlorophyta</taxon>
        <taxon>core chlorophytes</taxon>
        <taxon>Chlorophyceae</taxon>
        <taxon>CS clade</taxon>
        <taxon>Chlamydomonadales</taxon>
        <taxon>Chlamydomonadaceae</taxon>
        <taxon>Chlamydomonas</taxon>
    </lineage>
</organism>
<name>A0A250WQ50_9CHLO</name>
<feature type="coiled-coil region" evidence="4">
    <location>
        <begin position="62"/>
        <end position="107"/>
    </location>
</feature>
<evidence type="ECO:0000256" key="1">
    <source>
        <dbReference type="ARBA" id="ARBA00004138"/>
    </source>
</evidence>
<dbReference type="OrthoDB" id="10254896at2759"/>
<dbReference type="Proteomes" id="UP000232323">
    <property type="component" value="Unassembled WGS sequence"/>
</dbReference>
<protein>
    <recommendedName>
        <fullName evidence="7">Intraflagellar transport particle protein IFT20</fullName>
    </recommendedName>
</protein>
<dbReference type="AlphaFoldDB" id="A0A250WQ50"/>
<reference evidence="5 6" key="1">
    <citation type="submission" date="2017-08" db="EMBL/GenBank/DDBJ databases">
        <title>Acidophilic green algal genome provides insights into adaptation to an acidic environment.</title>
        <authorList>
            <person name="Hirooka S."/>
            <person name="Hirose Y."/>
            <person name="Kanesaki Y."/>
            <person name="Higuchi S."/>
            <person name="Fujiwara T."/>
            <person name="Onuma R."/>
            <person name="Era A."/>
            <person name="Ohbayashi R."/>
            <person name="Uzuka A."/>
            <person name="Nozaki H."/>
            <person name="Yoshikawa H."/>
            <person name="Miyagishima S.Y."/>
        </authorList>
    </citation>
    <scope>NUCLEOTIDE SEQUENCE [LARGE SCALE GENOMIC DNA]</scope>
    <source>
        <strain evidence="5 6">NIES-2499</strain>
    </source>
</reference>
<evidence type="ECO:0000313" key="5">
    <source>
        <dbReference type="EMBL" id="GAX72826.1"/>
    </source>
</evidence>
<proteinExistence type="predicted"/>
<dbReference type="GO" id="GO:0060271">
    <property type="term" value="P:cilium assembly"/>
    <property type="evidence" value="ECO:0007669"/>
    <property type="project" value="TreeGrafter"/>
</dbReference>
<keyword evidence="3" id="KW-0966">Cell projection</keyword>
<evidence type="ECO:0000256" key="2">
    <source>
        <dbReference type="ARBA" id="ARBA00023054"/>
    </source>
</evidence>
<dbReference type="PANTHER" id="PTHR31978">
    <property type="entry name" value="INTRAFLAGELLAR TRANSPORT PROTEIN 20 HOMOLOG"/>
    <property type="match status" value="1"/>
</dbReference>
<dbReference type="GO" id="GO:0030990">
    <property type="term" value="C:intraciliary transport particle"/>
    <property type="evidence" value="ECO:0007669"/>
    <property type="project" value="TreeGrafter"/>
</dbReference>
<dbReference type="Pfam" id="PF14931">
    <property type="entry name" value="IFT20"/>
    <property type="match status" value="1"/>
</dbReference>
<dbReference type="PANTHER" id="PTHR31978:SF1">
    <property type="entry name" value="INTRAFLAGELLAR TRANSPORT PROTEIN 20 HOMOLOG"/>
    <property type="match status" value="1"/>
</dbReference>
<accession>A0A250WQ50</accession>
<evidence type="ECO:0008006" key="7">
    <source>
        <dbReference type="Google" id="ProtNLM"/>
    </source>
</evidence>
<dbReference type="GO" id="GO:0036064">
    <property type="term" value="C:ciliary basal body"/>
    <property type="evidence" value="ECO:0007669"/>
    <property type="project" value="TreeGrafter"/>
</dbReference>
<comment type="caution">
    <text evidence="5">The sequence shown here is derived from an EMBL/GenBank/DDBJ whole genome shotgun (WGS) entry which is preliminary data.</text>
</comment>
<evidence type="ECO:0000256" key="3">
    <source>
        <dbReference type="ARBA" id="ARBA00023273"/>
    </source>
</evidence>
<sequence length="135" mass="15627">MDEANRGIYFDEDFQIRILDIDKFNASKGLQDNCNIFVNSIQQLNEVVDKYISSIDQQVERIEAEKLKAVGLRNKVAALEEERRRKQKDQERMLSEKLEELERLQMEELSLNKVMAEQQQLIAKLSDSSSGAAFS</sequence>
<dbReference type="STRING" id="1157962.A0A250WQ50"/>
<dbReference type="GO" id="GO:0097546">
    <property type="term" value="C:ciliary base"/>
    <property type="evidence" value="ECO:0007669"/>
    <property type="project" value="TreeGrafter"/>
</dbReference>
<dbReference type="EMBL" id="BEGY01000001">
    <property type="protein sequence ID" value="GAX72826.1"/>
    <property type="molecule type" value="Genomic_DNA"/>
</dbReference>
<evidence type="ECO:0000313" key="6">
    <source>
        <dbReference type="Proteomes" id="UP000232323"/>
    </source>
</evidence>
<dbReference type="GO" id="GO:0005737">
    <property type="term" value="C:cytoplasm"/>
    <property type="evidence" value="ECO:0007669"/>
    <property type="project" value="TreeGrafter"/>
</dbReference>
<evidence type="ECO:0000256" key="4">
    <source>
        <dbReference type="SAM" id="Coils"/>
    </source>
</evidence>
<comment type="subcellular location">
    <subcellularLocation>
        <location evidence="1">Cell projection</location>
        <location evidence="1">Cilium</location>
    </subcellularLocation>
</comment>
<dbReference type="GO" id="GO:0061512">
    <property type="term" value="P:protein localization to cilium"/>
    <property type="evidence" value="ECO:0007669"/>
    <property type="project" value="TreeGrafter"/>
</dbReference>
<keyword evidence="6" id="KW-1185">Reference proteome</keyword>